<proteinExistence type="predicted"/>
<feature type="region of interest" description="Disordered" evidence="1">
    <location>
        <begin position="57"/>
        <end position="83"/>
    </location>
</feature>
<name>A0A1I8AF60_9BILA</name>
<dbReference type="Proteomes" id="UP000095287">
    <property type="component" value="Unplaced"/>
</dbReference>
<accession>A0A1I8AF60</accession>
<feature type="compositionally biased region" description="Polar residues" evidence="1">
    <location>
        <begin position="57"/>
        <end position="68"/>
    </location>
</feature>
<keyword evidence="3" id="KW-1185">Reference proteome</keyword>
<evidence type="ECO:0000256" key="1">
    <source>
        <dbReference type="SAM" id="MobiDB-lite"/>
    </source>
</evidence>
<evidence type="ECO:0000313" key="4">
    <source>
        <dbReference type="WBParaSite" id="L893_g5161.t1"/>
    </source>
</evidence>
<keyword evidence="2" id="KW-0732">Signal</keyword>
<feature type="signal peptide" evidence="2">
    <location>
        <begin position="1"/>
        <end position="17"/>
    </location>
</feature>
<feature type="chain" id="PRO_5009314628" evidence="2">
    <location>
        <begin position="18"/>
        <end position="132"/>
    </location>
</feature>
<evidence type="ECO:0000313" key="3">
    <source>
        <dbReference type="Proteomes" id="UP000095287"/>
    </source>
</evidence>
<reference evidence="4" key="1">
    <citation type="submission" date="2016-11" db="UniProtKB">
        <authorList>
            <consortium name="WormBaseParasite"/>
        </authorList>
    </citation>
    <scope>IDENTIFICATION</scope>
</reference>
<protein>
    <submittedName>
        <fullName evidence="4">Secreted protein</fullName>
    </submittedName>
</protein>
<organism evidence="3 4">
    <name type="scientific">Steinernema glaseri</name>
    <dbReference type="NCBI Taxonomy" id="37863"/>
    <lineage>
        <taxon>Eukaryota</taxon>
        <taxon>Metazoa</taxon>
        <taxon>Ecdysozoa</taxon>
        <taxon>Nematoda</taxon>
        <taxon>Chromadorea</taxon>
        <taxon>Rhabditida</taxon>
        <taxon>Tylenchina</taxon>
        <taxon>Panagrolaimomorpha</taxon>
        <taxon>Strongyloidoidea</taxon>
        <taxon>Steinernematidae</taxon>
        <taxon>Steinernema</taxon>
    </lineage>
</organism>
<evidence type="ECO:0000256" key="2">
    <source>
        <dbReference type="SAM" id="SignalP"/>
    </source>
</evidence>
<dbReference type="WBParaSite" id="L893_g5161.t1">
    <property type="protein sequence ID" value="L893_g5161.t1"/>
    <property type="gene ID" value="L893_g5161"/>
</dbReference>
<sequence length="132" mass="14533">MRLFLLLALGVWIYCEGASIPMDIDLSNIREGTVTKPDGTKVTTTVKKEGETTVVSISETGTDGSQHTKTIRRRLGSSSGDSGIEIANPIQRVHITSDHNPTQEELTELNDEHQPGKWSEAMTLPSVFRLQK</sequence>
<dbReference type="AlphaFoldDB" id="A0A1I8AF60"/>